<sequence length="163" mass="18197">MRTLMHISPGRHVYFVAASTNYYLSRLYSSGHRPPCAATAALGTLCPSADYASTPQFTDDGIENFGLIHRKEQSRSSSPASFIDLGSRPDWLAQPPQPRALQPDLLSSQEEIQFFDNGPYYLYNTLSFKSQSPGGTFSALVLLPRPPCTIHWIKGNKTFDYFD</sequence>
<evidence type="ECO:0000313" key="2">
    <source>
        <dbReference type="Proteomes" id="UP000799770"/>
    </source>
</evidence>
<organism evidence="1 2">
    <name type="scientific">Lophiotrema nucula</name>
    <dbReference type="NCBI Taxonomy" id="690887"/>
    <lineage>
        <taxon>Eukaryota</taxon>
        <taxon>Fungi</taxon>
        <taxon>Dikarya</taxon>
        <taxon>Ascomycota</taxon>
        <taxon>Pezizomycotina</taxon>
        <taxon>Dothideomycetes</taxon>
        <taxon>Pleosporomycetidae</taxon>
        <taxon>Pleosporales</taxon>
        <taxon>Lophiotremataceae</taxon>
        <taxon>Lophiotrema</taxon>
    </lineage>
</organism>
<gene>
    <name evidence="1" type="ORF">BDV96DRAFT_2483</name>
</gene>
<keyword evidence="2" id="KW-1185">Reference proteome</keyword>
<proteinExistence type="predicted"/>
<dbReference type="EMBL" id="ML977310">
    <property type="protein sequence ID" value="KAF2122580.1"/>
    <property type="molecule type" value="Genomic_DNA"/>
</dbReference>
<dbReference type="AlphaFoldDB" id="A0A6A5ZSE5"/>
<accession>A0A6A5ZSE5</accession>
<name>A0A6A5ZSE5_9PLEO</name>
<dbReference type="Proteomes" id="UP000799770">
    <property type="component" value="Unassembled WGS sequence"/>
</dbReference>
<evidence type="ECO:0000313" key="1">
    <source>
        <dbReference type="EMBL" id="KAF2122580.1"/>
    </source>
</evidence>
<protein>
    <submittedName>
        <fullName evidence="1">Uncharacterized protein</fullName>
    </submittedName>
</protein>
<reference evidence="1" key="1">
    <citation type="journal article" date="2020" name="Stud. Mycol.">
        <title>101 Dothideomycetes genomes: a test case for predicting lifestyles and emergence of pathogens.</title>
        <authorList>
            <person name="Haridas S."/>
            <person name="Albert R."/>
            <person name="Binder M."/>
            <person name="Bloem J."/>
            <person name="Labutti K."/>
            <person name="Salamov A."/>
            <person name="Andreopoulos B."/>
            <person name="Baker S."/>
            <person name="Barry K."/>
            <person name="Bills G."/>
            <person name="Bluhm B."/>
            <person name="Cannon C."/>
            <person name="Castanera R."/>
            <person name="Culley D."/>
            <person name="Daum C."/>
            <person name="Ezra D."/>
            <person name="Gonzalez J."/>
            <person name="Henrissat B."/>
            <person name="Kuo A."/>
            <person name="Liang C."/>
            <person name="Lipzen A."/>
            <person name="Lutzoni F."/>
            <person name="Magnuson J."/>
            <person name="Mondo S."/>
            <person name="Nolan M."/>
            <person name="Ohm R."/>
            <person name="Pangilinan J."/>
            <person name="Park H.-J."/>
            <person name="Ramirez L."/>
            <person name="Alfaro M."/>
            <person name="Sun H."/>
            <person name="Tritt A."/>
            <person name="Yoshinaga Y."/>
            <person name="Zwiers L.-H."/>
            <person name="Turgeon B."/>
            <person name="Goodwin S."/>
            <person name="Spatafora J."/>
            <person name="Crous P."/>
            <person name="Grigoriev I."/>
        </authorList>
    </citation>
    <scope>NUCLEOTIDE SEQUENCE</scope>
    <source>
        <strain evidence="1">CBS 627.86</strain>
    </source>
</reference>